<accession>A0A395MDX7</accession>
<comment type="caution">
    <text evidence="2">The sequence shown here is derived from an EMBL/GenBank/DDBJ whole genome shotgun (WGS) entry which is preliminary data.</text>
</comment>
<dbReference type="Gene3D" id="1.25.40.10">
    <property type="entry name" value="Tetratricopeptide repeat domain"/>
    <property type="match status" value="2"/>
</dbReference>
<reference evidence="2 3" key="1">
    <citation type="journal article" date="2018" name="PLoS Pathog.">
        <title>Evolution of structural diversity of trichothecenes, a family of toxins produced by plant pathogenic and entomopathogenic fungi.</title>
        <authorList>
            <person name="Proctor R.H."/>
            <person name="McCormick S.P."/>
            <person name="Kim H.S."/>
            <person name="Cardoza R.E."/>
            <person name="Stanley A.M."/>
            <person name="Lindo L."/>
            <person name="Kelly A."/>
            <person name="Brown D.W."/>
            <person name="Lee T."/>
            <person name="Vaughan M.M."/>
            <person name="Alexander N.J."/>
            <person name="Busman M."/>
            <person name="Gutierrez S."/>
        </authorList>
    </citation>
    <scope>NUCLEOTIDE SEQUENCE [LARGE SCALE GENOMIC DNA]</scope>
    <source>
        <strain evidence="2 3">NRRL 13405</strain>
    </source>
</reference>
<protein>
    <recommendedName>
        <fullName evidence="1">CHAT domain-containing protein</fullName>
    </recommendedName>
</protein>
<sequence length="1860" mass="211364">MSHFTPDDAHELDEEVFNGDDEWLHETIRSKKEELSSTPACLRNRTMFCELTELTHRQYKRHDDEEALESSIQFEQEAVAYISTGFQRAKCLLTLGDLLFLRFRRKKAARDMKDAIKAAKQHVYPYNGRPKVSSPTELALDPIFADLEESITISEEALELLPEDWSDRWIWLRSLTLAYFARFNETQDIEDIDKALKMCELGPEEDEYDPSCILIEGILTRFRAFGDISDCHDAVRLCKMALERDLGNPKRVSQCLAEAFYYLYYSTHNLEDLDESIKISRNLEPGGRHSVITRCQRFKSHVLYQRYLQTDNYPDLHESITSAAGVVHILQTPTPKSATSLFGILASHWVAKTGVFPNSTQLSEALEWSAYLPIFETSRIHSLQELAHRHYERYEKRGMLGDLEEVIRVLRTMEEMVPNATLRSQLGSRLKDLYLELRFPHFLTEATEIFRKLVEGSTEISDRMLYRSHLVGSLAFHHEWKGTTVELEEGIAIIIEMPNLSEDDGEGYRLQLDALVNLHYQKCRVERTLPNIEYAIKSLKQLSLSGSPSYARKASTQLVGALLWKYCITDDLEELNNALKMARQLEASLPNRYPNHHSIVRHRLAISLYEMHLRKPDVEHLEQAIELERKSLGPLHVTKHLSNANLASLLSELYSMTGQRKYLEESIEMSRDTERTDGRYHMCFTGLHRTVPRIFDDLENATMVAQLGDAVSSMESTDAGKAACLSTLALALDGGSYDDTTALQYARQALALVSEDHQDYPWHACCLVLCLNTGLVLDGQKRTEPRLPVGVEAGVLQEMITLAEQSLKLSRPEDPGRPFYIATFSVALHRRFSRTGRSTDLNQAIRNCLTAYNLTYGDTTADLFNTYLCSYQLFICLQDKYLREGYPSDLEQSTELYQESERCKSKLRTGNLYLDCQQNPDESFRALHLGSNKEGSFRLANKSRVHAYLPDKLDCHPRIFALAKASFTYYLRSNDGTHIDQALGLCERAMECIGEEHIQYKHHLHLLGRIYERLYQRSRNTDADDQDKGDARHNLTMAISKFQELFGGLTQDDGLRYDVLSRLGKLLSDQLYHDWDIGDLKMAVEIHQECLNHAPEGSAEYAFWLIHLGRSKNLAYVHFGSQDGLDEALRLLEKAKRLELKDLVIKRSLVHNLAEAYRSRFKATSDLRDIITTVKTYRDAVDLFSGPLDRIKIMAWLGHAYLDKYQQTKVLDDSSSALSNLEGALKLHGDYTEDTIRSLILEGLIRCRLSRNRYTGVMDELEAAIAYALQASKTMHFGNPQFNNTSGLLGLCYATKFERTRSEDDILLSIEADQKDFWYSMSSPNVSNRLDIAQRLLKSYAKVKNWQEGFKVATYILESIPQYTPRYLSPSDAQSLLAKISGLASIAAAFSIEVGNAGQDTLHLLEQGRGVFADFLYDLRVDFNDRRFQNLNPNFKQKFKNTLDQLGNPANKEATLSERMAASKDFNELLYNFNTWQQKYRLGTENANFAVFTKVGPIVVINVSHRCDAFLIRNVTVDVLPLPDLSQSEIDRKLKSGHLGSTEILEWLWDTITGPILDKLGYTEEPAGEEWPQICWIPTGALSRFPLHAAGYHTDGSGDTVLDRVISSYSSSIKAIMEARLEANKPPSAKAVMVAMQNTPGSNASLPFAQSEISKVRDLCESMALKTIEPDRTSLQVLSELKDCQIFHFAGHGKTDETSPLKSELRLDDWQTQPLTVADLLNLNLRENPPFLAYLSACGTSRIRDQRLLDESLHLISACQLAGFRHVVGTLWEVEDEACVEVAETVYGQIRDDNMSEGSVGKGLHDAVIKLRNTWLQQGVTRDSGAKLGVREGRDIVACDDEEDGFRPALWAPYVYYTSR</sequence>
<evidence type="ECO:0000313" key="2">
    <source>
        <dbReference type="EMBL" id="RFN46020.1"/>
    </source>
</evidence>
<evidence type="ECO:0000313" key="3">
    <source>
        <dbReference type="Proteomes" id="UP000265631"/>
    </source>
</evidence>
<dbReference type="STRING" id="2594813.A0A395MDX7"/>
<dbReference type="Proteomes" id="UP000265631">
    <property type="component" value="Unassembled WGS sequence"/>
</dbReference>
<organism evidence="2 3">
    <name type="scientific">Fusarium flagelliforme</name>
    <dbReference type="NCBI Taxonomy" id="2675880"/>
    <lineage>
        <taxon>Eukaryota</taxon>
        <taxon>Fungi</taxon>
        <taxon>Dikarya</taxon>
        <taxon>Ascomycota</taxon>
        <taxon>Pezizomycotina</taxon>
        <taxon>Sordariomycetes</taxon>
        <taxon>Hypocreomycetidae</taxon>
        <taxon>Hypocreales</taxon>
        <taxon>Nectriaceae</taxon>
        <taxon>Fusarium</taxon>
        <taxon>Fusarium incarnatum-equiseti species complex</taxon>
    </lineage>
</organism>
<name>A0A395MDX7_9HYPO</name>
<keyword evidence="3" id="KW-1185">Reference proteome</keyword>
<dbReference type="EMBL" id="PXXK01000325">
    <property type="protein sequence ID" value="RFN46020.1"/>
    <property type="molecule type" value="Genomic_DNA"/>
</dbReference>
<dbReference type="InterPro" id="IPR011990">
    <property type="entry name" value="TPR-like_helical_dom_sf"/>
</dbReference>
<gene>
    <name evidence="2" type="ORF">FIE12Z_9708</name>
</gene>
<dbReference type="InterPro" id="IPR024983">
    <property type="entry name" value="CHAT_dom"/>
</dbReference>
<evidence type="ECO:0000259" key="1">
    <source>
        <dbReference type="Pfam" id="PF12770"/>
    </source>
</evidence>
<dbReference type="Pfam" id="PF12770">
    <property type="entry name" value="CHAT"/>
    <property type="match status" value="1"/>
</dbReference>
<proteinExistence type="predicted"/>
<feature type="domain" description="CHAT" evidence="1">
    <location>
        <begin position="1543"/>
        <end position="1856"/>
    </location>
</feature>